<protein>
    <submittedName>
        <fullName evidence="1">Uncharacterized protein</fullName>
    </submittedName>
</protein>
<accession>M1SJD0</accession>
<name>M1SJD0_MORMO</name>
<dbReference type="Proteomes" id="UP000011834">
    <property type="component" value="Chromosome"/>
</dbReference>
<dbReference type="AlphaFoldDB" id="M1SJD0"/>
<evidence type="ECO:0000313" key="1">
    <source>
        <dbReference type="EMBL" id="AGG32183.1"/>
    </source>
</evidence>
<organism evidence="1 2">
    <name type="scientific">Morganella morganii subsp. morganii KT</name>
    <dbReference type="NCBI Taxonomy" id="1124991"/>
    <lineage>
        <taxon>Bacteria</taxon>
        <taxon>Pseudomonadati</taxon>
        <taxon>Pseudomonadota</taxon>
        <taxon>Gammaproteobacteria</taxon>
        <taxon>Enterobacterales</taxon>
        <taxon>Morganellaceae</taxon>
        <taxon>Morganella</taxon>
    </lineage>
</organism>
<dbReference type="KEGG" id="mmk:MU9_3139"/>
<reference evidence="1 2" key="1">
    <citation type="journal article" date="2012" name="BMC Genomics">
        <title>Whole-genome sequencing and identification of Morganella morganii KT pathogenicity-related genes.</title>
        <authorList>
            <person name="Chen Y.T."/>
            <person name="Peng H.L."/>
            <person name="Shia W.C."/>
            <person name="Hsu F.R."/>
            <person name="Ken C.F."/>
            <person name="Tsao Y.M."/>
            <person name="Chen C.H."/>
            <person name="Liu C.E."/>
            <person name="Hsieh M.F."/>
            <person name="Chen H.C."/>
            <person name="Tang C.Y."/>
            <person name="Ku T.H."/>
        </authorList>
    </citation>
    <scope>NUCLEOTIDE SEQUENCE [LARGE SCALE GENOMIC DNA]</scope>
    <source>
        <strain evidence="1 2">KT</strain>
    </source>
</reference>
<dbReference type="EMBL" id="CP004345">
    <property type="protein sequence ID" value="AGG32183.1"/>
    <property type="molecule type" value="Genomic_DNA"/>
</dbReference>
<dbReference type="HOGENOM" id="CLU_2343615_0_0_6"/>
<keyword evidence="2" id="KW-1185">Reference proteome</keyword>
<proteinExistence type="predicted"/>
<evidence type="ECO:0000313" key="2">
    <source>
        <dbReference type="Proteomes" id="UP000011834"/>
    </source>
</evidence>
<gene>
    <name evidence="1" type="ORF">MU9_3139</name>
</gene>
<sequence length="97" mass="10702">MTGKMILRPGEPVSQLRSDILKYYSQEPETVFIGYSKNGRTLGVGYPDPVVSVYISDGVNDKIDEEVISRTSNVKQIALLSVVTMFCSTANRVISPM</sequence>